<keyword evidence="3" id="KW-0677">Repeat</keyword>
<dbReference type="InterPro" id="IPR011004">
    <property type="entry name" value="Trimer_LpxA-like_sf"/>
</dbReference>
<keyword evidence="4" id="KW-0012">Acyltransferase</keyword>
<dbReference type="PANTHER" id="PTHR43300">
    <property type="entry name" value="ACETYLTRANSFERASE"/>
    <property type="match status" value="1"/>
</dbReference>
<evidence type="ECO:0000256" key="2">
    <source>
        <dbReference type="ARBA" id="ARBA00022679"/>
    </source>
</evidence>
<comment type="caution">
    <text evidence="7">The sequence shown here is derived from an EMBL/GenBank/DDBJ whole genome shotgun (WGS) entry which is preliminary data.</text>
</comment>
<dbReference type="EMBL" id="VMRY01000010">
    <property type="protein sequence ID" value="TVT58078.1"/>
    <property type="molecule type" value="Genomic_DNA"/>
</dbReference>
<gene>
    <name evidence="7" type="ORF">FHK82_05030</name>
</gene>
<dbReference type="InterPro" id="IPR020019">
    <property type="entry name" value="AcTrfase_PglD-like"/>
</dbReference>
<sequence>MIDVPHYIFVEIIALSKRKILLWGGRSQARILHEMIDEYSIGVVQCVFDATPNLEKFDTSAMWIGTAKDIKQCLPELDSFVVGIGGEFGYARNAISEALSKLDLESISLVHAKAYIDRSSDIGYGLQMMPGAIVHKYCRIGNNVILNTGSTVDHECDVGHGVHVMGSAAIAGRVRIGMYATIGTNATVLPDLVIGEGAFVGAGAVVTKSVEPYSVVVGVPARHLKYRDNKAELGVFHDLRKL</sequence>
<name>A0A558DAQ1_9GAMM</name>
<dbReference type="GO" id="GO:0016746">
    <property type="term" value="F:acyltransferase activity"/>
    <property type="evidence" value="ECO:0007669"/>
    <property type="project" value="UniProtKB-KW"/>
</dbReference>
<dbReference type="Gene3D" id="2.160.10.10">
    <property type="entry name" value="Hexapeptide repeat proteins"/>
    <property type="match status" value="1"/>
</dbReference>
<dbReference type="PROSITE" id="PS00101">
    <property type="entry name" value="HEXAPEP_TRANSFERASES"/>
    <property type="match status" value="1"/>
</dbReference>
<dbReference type="InterPro" id="IPR018357">
    <property type="entry name" value="Hexapep_transf_CS"/>
</dbReference>
<organism evidence="7 8">
    <name type="scientific">Sedimenticola thiotaurini</name>
    <dbReference type="NCBI Taxonomy" id="1543721"/>
    <lineage>
        <taxon>Bacteria</taxon>
        <taxon>Pseudomonadati</taxon>
        <taxon>Pseudomonadota</taxon>
        <taxon>Gammaproteobacteria</taxon>
        <taxon>Chromatiales</taxon>
        <taxon>Sedimenticolaceae</taxon>
        <taxon>Sedimenticola</taxon>
    </lineage>
</organism>
<dbReference type="NCBIfam" id="TIGR03570">
    <property type="entry name" value="NeuD_NnaD"/>
    <property type="match status" value="1"/>
</dbReference>
<evidence type="ECO:0000256" key="1">
    <source>
        <dbReference type="ARBA" id="ARBA00007274"/>
    </source>
</evidence>
<feature type="binding site" evidence="6">
    <location>
        <position position="85"/>
    </location>
    <ligand>
        <name>substrate</name>
    </ligand>
</feature>
<dbReference type="AlphaFoldDB" id="A0A558DAQ1"/>
<dbReference type="Proteomes" id="UP000317355">
    <property type="component" value="Unassembled WGS sequence"/>
</dbReference>
<feature type="active site" description="Proton acceptor" evidence="5">
    <location>
        <position position="154"/>
    </location>
</feature>
<protein>
    <recommendedName>
        <fullName evidence="9">Acetyltransferase</fullName>
    </recommendedName>
</protein>
<evidence type="ECO:0008006" key="9">
    <source>
        <dbReference type="Google" id="ProtNLM"/>
    </source>
</evidence>
<comment type="similarity">
    <text evidence="1">Belongs to the transferase hexapeptide repeat family.</text>
</comment>
<feature type="binding site" evidence="6">
    <location>
        <position position="163"/>
    </location>
    <ligand>
        <name>acetyl-CoA</name>
        <dbReference type="ChEBI" id="CHEBI:57288"/>
    </ligand>
</feature>
<evidence type="ECO:0000313" key="8">
    <source>
        <dbReference type="Proteomes" id="UP000317355"/>
    </source>
</evidence>
<proteinExistence type="inferred from homology"/>
<evidence type="ECO:0000313" key="7">
    <source>
        <dbReference type="EMBL" id="TVT58078.1"/>
    </source>
</evidence>
<reference evidence="7 8" key="1">
    <citation type="submission" date="2019-07" db="EMBL/GenBank/DDBJ databases">
        <title>The pathways for chlorine oxyanion respiration interact through the shared metabolite chlorate.</title>
        <authorList>
            <person name="Barnum T.P."/>
            <person name="Cheng Y."/>
            <person name="Hill K.A."/>
            <person name="Lucas L.N."/>
            <person name="Carlson H.K."/>
            <person name="Coates J.D."/>
        </authorList>
    </citation>
    <scope>NUCLEOTIDE SEQUENCE [LARGE SCALE GENOMIC DNA]</scope>
    <source>
        <strain evidence="7">BK-3</strain>
    </source>
</reference>
<dbReference type="Pfam" id="PF00132">
    <property type="entry name" value="Hexapep"/>
    <property type="match status" value="1"/>
</dbReference>
<keyword evidence="2" id="KW-0808">Transferase</keyword>
<dbReference type="PANTHER" id="PTHR43300:SF7">
    <property type="entry name" value="UDP-N-ACETYLBACILLOSAMINE N-ACETYLTRANSFERASE"/>
    <property type="match status" value="1"/>
</dbReference>
<accession>A0A558DAQ1</accession>
<dbReference type="InterPro" id="IPR050179">
    <property type="entry name" value="Trans_hexapeptide_repeat"/>
</dbReference>
<feature type="site" description="Increases basicity of active site His" evidence="5">
    <location>
        <position position="155"/>
    </location>
</feature>
<evidence type="ECO:0000256" key="4">
    <source>
        <dbReference type="ARBA" id="ARBA00023315"/>
    </source>
</evidence>
<evidence type="ECO:0000256" key="6">
    <source>
        <dbReference type="PIRSR" id="PIRSR620019-2"/>
    </source>
</evidence>
<dbReference type="CDD" id="cd03360">
    <property type="entry name" value="LbH_AT_putative"/>
    <property type="match status" value="1"/>
</dbReference>
<dbReference type="SUPFAM" id="SSF51161">
    <property type="entry name" value="Trimeric LpxA-like enzymes"/>
    <property type="match status" value="1"/>
</dbReference>
<dbReference type="InterPro" id="IPR001451">
    <property type="entry name" value="Hexapep"/>
</dbReference>
<evidence type="ECO:0000256" key="5">
    <source>
        <dbReference type="PIRSR" id="PIRSR620019-1"/>
    </source>
</evidence>
<evidence type="ECO:0000256" key="3">
    <source>
        <dbReference type="ARBA" id="ARBA00022737"/>
    </source>
</evidence>